<dbReference type="EMBL" id="JAUEOZ010000002">
    <property type="protein sequence ID" value="MDN2483181.1"/>
    <property type="molecule type" value="Genomic_DNA"/>
</dbReference>
<dbReference type="SUPFAM" id="SSF52151">
    <property type="entry name" value="FabD/lysophospholipase-like"/>
    <property type="match status" value="1"/>
</dbReference>
<name>A0ABT7Y5D1_9VIBR</name>
<evidence type="ECO:0000313" key="6">
    <source>
        <dbReference type="EMBL" id="MDN2483181.1"/>
    </source>
</evidence>
<evidence type="ECO:0000313" key="7">
    <source>
        <dbReference type="Proteomes" id="UP001169719"/>
    </source>
</evidence>
<evidence type="ECO:0000256" key="1">
    <source>
        <dbReference type="ARBA" id="ARBA00022801"/>
    </source>
</evidence>
<proteinExistence type="predicted"/>
<dbReference type="Gene3D" id="3.40.1090.10">
    <property type="entry name" value="Cytosolic phospholipase A2 catalytic domain"/>
    <property type="match status" value="1"/>
</dbReference>
<evidence type="ECO:0000256" key="4">
    <source>
        <dbReference type="PROSITE-ProRule" id="PRU01161"/>
    </source>
</evidence>
<sequence length="438" mass="48559">MHKPNLLRQIMAISLATNLIGCGSIPHVTNSTDTITNDTVSNKSLEAPYSITLKTDDAQDNDVLILVSFSGGGTRAAALSYGVMKGMRELEYYSAGQQYSLIEQLDVISSVSGGSFTSAYYGLYQDKLFATYEEEFLYKDISRDLLSILTSPEYVLSSNSRSAAAANFYNENLFSRATFSEIKEDGPIVLINATDLGGGVRFSFVQEYFDLLCSDVNDYSIADAVAASSAVPFIFTPVLLENHSDCDVIFDSSQWSDSNTLSRSTISGLESYADKERRPYVHLIDGGITDNLGLMALYDIFESNNTTLQQKLDHINKVVIISVDASTKPNWGIDQSPKTPSARNMLGAVTDVQLHRYNDMSKLLIEERLKKWKSAADHRETYFIDVNLANASNTSFLYQIPTDFNLESDQVDALIEHGYQQILTSPQLHTAFEFAPTY</sequence>
<dbReference type="InterPro" id="IPR050301">
    <property type="entry name" value="NTE"/>
</dbReference>
<feature type="active site" description="Proton acceptor" evidence="4">
    <location>
        <position position="257"/>
    </location>
</feature>
<evidence type="ECO:0000259" key="5">
    <source>
        <dbReference type="PROSITE" id="PS51635"/>
    </source>
</evidence>
<keyword evidence="3 4" id="KW-0443">Lipid metabolism</keyword>
<comment type="caution">
    <text evidence="6">The sequence shown here is derived from an EMBL/GenBank/DDBJ whole genome shotgun (WGS) entry which is preliminary data.</text>
</comment>
<keyword evidence="1 4" id="KW-0378">Hydrolase</keyword>
<feature type="active site" description="Nucleophile" evidence="4">
    <location>
        <position position="112"/>
    </location>
</feature>
<keyword evidence="2 4" id="KW-0442">Lipid degradation</keyword>
<protein>
    <submittedName>
        <fullName evidence="6">Patatin-like phospholipase family protein</fullName>
    </submittedName>
</protein>
<feature type="domain" description="PNPLA" evidence="5">
    <location>
        <begin position="67"/>
        <end position="270"/>
    </location>
</feature>
<keyword evidence="7" id="KW-1185">Reference proteome</keyword>
<reference evidence="6" key="1">
    <citation type="submission" date="2024-05" db="EMBL/GenBank/DDBJ databases">
        <title>Genome Sequences of Four Agar- Degrading Marine Bacteria.</title>
        <authorList>
            <person name="Phillips E.K."/>
            <person name="Shaffer J.C."/>
            <person name="Henson M.W."/>
            <person name="Temperton B."/>
            <person name="Thrash C.J."/>
            <person name="Martin M.O."/>
        </authorList>
    </citation>
    <scope>NUCLEOTIDE SEQUENCE</scope>
    <source>
        <strain evidence="6">EKP203</strain>
    </source>
</reference>
<dbReference type="InterPro" id="IPR002641">
    <property type="entry name" value="PNPLA_dom"/>
</dbReference>
<organism evidence="6 7">
    <name type="scientific">Vibrio agarivorans</name>
    <dbReference type="NCBI Taxonomy" id="153622"/>
    <lineage>
        <taxon>Bacteria</taxon>
        <taxon>Pseudomonadati</taxon>
        <taxon>Pseudomonadota</taxon>
        <taxon>Gammaproteobacteria</taxon>
        <taxon>Vibrionales</taxon>
        <taxon>Vibrionaceae</taxon>
        <taxon>Vibrio</taxon>
    </lineage>
</organism>
<dbReference type="RefSeq" id="WP_289963239.1">
    <property type="nucleotide sequence ID" value="NZ_JAUEOZ010000002.1"/>
</dbReference>
<dbReference type="Pfam" id="PF01734">
    <property type="entry name" value="Patatin"/>
    <property type="match status" value="1"/>
</dbReference>
<dbReference type="PROSITE" id="PS51635">
    <property type="entry name" value="PNPLA"/>
    <property type="match status" value="1"/>
</dbReference>
<gene>
    <name evidence="6" type="ORF">QWJ08_17690</name>
</gene>
<dbReference type="InterPro" id="IPR016035">
    <property type="entry name" value="Acyl_Trfase/lysoPLipase"/>
</dbReference>
<evidence type="ECO:0000256" key="2">
    <source>
        <dbReference type="ARBA" id="ARBA00022963"/>
    </source>
</evidence>
<accession>A0ABT7Y5D1</accession>
<dbReference type="PANTHER" id="PTHR14226">
    <property type="entry name" value="NEUROPATHY TARGET ESTERASE/SWISS CHEESE D.MELANOGASTER"/>
    <property type="match status" value="1"/>
</dbReference>
<dbReference type="Proteomes" id="UP001169719">
    <property type="component" value="Unassembled WGS sequence"/>
</dbReference>
<evidence type="ECO:0000256" key="3">
    <source>
        <dbReference type="ARBA" id="ARBA00023098"/>
    </source>
</evidence>
<dbReference type="PANTHER" id="PTHR14226:SF78">
    <property type="entry name" value="SLR0060 PROTEIN"/>
    <property type="match status" value="1"/>
</dbReference>
<comment type="caution">
    <text evidence="4">Lacks conserved residue(s) required for the propagation of feature annotation.</text>
</comment>